<sequence>MSVIAVAGGTHGIGRAIVDAIVAQGKYKVIVLSRKADKETEELVGARVVAADYTNVDELVKVLETNTVHTVISALGAATPPESEKNLILAADKAASTKRFIPSVYGVKYRPDQAWFHPAANKLSAMAALEETSLEWTIICNGFFLDYFGLPKVKTYLTPVTILVDIAAAKAGIPGSGDVPVVFTYSHDVAKYIAEALTLDKWEKESYVIGAKATLNDLVKVAEDVRGTFKFDVAHDSLDDLRAGKITELPGQVPGYAFFPKEMLQGMFAVFGIMFEEGQFNFEPKQSLNDLFPEIKPVSVKEMIEIGWKQ</sequence>
<feature type="domain" description="NAD(P)-binding" evidence="4">
    <location>
        <begin position="8"/>
        <end position="146"/>
    </location>
</feature>
<evidence type="ECO:0000256" key="2">
    <source>
        <dbReference type="ARBA" id="ARBA00022857"/>
    </source>
</evidence>
<dbReference type="SUPFAM" id="SSF51735">
    <property type="entry name" value="NAD(P)-binding Rossmann-fold domains"/>
    <property type="match status" value="1"/>
</dbReference>
<dbReference type="Gene3D" id="3.40.50.720">
    <property type="entry name" value="NAD(P)-binding Rossmann-like Domain"/>
    <property type="match status" value="1"/>
</dbReference>
<dbReference type="Pfam" id="PF13460">
    <property type="entry name" value="NAD_binding_10"/>
    <property type="match status" value="1"/>
</dbReference>
<keyword evidence="6" id="KW-1185">Reference proteome</keyword>
<evidence type="ECO:0000259" key="4">
    <source>
        <dbReference type="Pfam" id="PF13460"/>
    </source>
</evidence>
<dbReference type="PANTHER" id="PTHR47706">
    <property type="entry name" value="NMRA-LIKE FAMILY PROTEIN"/>
    <property type="match status" value="1"/>
</dbReference>
<keyword evidence="2" id="KW-0521">NADP</keyword>
<feature type="non-terminal residue" evidence="5">
    <location>
        <position position="1"/>
    </location>
</feature>
<keyword evidence="3" id="KW-0560">Oxidoreductase</keyword>
<comment type="caution">
    <text evidence="5">The sequence shown here is derived from an EMBL/GenBank/DDBJ whole genome shotgun (WGS) entry which is preliminary data.</text>
</comment>
<proteinExistence type="inferred from homology"/>
<dbReference type="PANTHER" id="PTHR47706:SF4">
    <property type="entry name" value="NMRA-LIKE DOMAIN-CONTAINING PROTEIN"/>
    <property type="match status" value="1"/>
</dbReference>
<dbReference type="OrthoDB" id="419598at2759"/>
<evidence type="ECO:0000256" key="3">
    <source>
        <dbReference type="ARBA" id="ARBA00023002"/>
    </source>
</evidence>
<evidence type="ECO:0000313" key="6">
    <source>
        <dbReference type="Proteomes" id="UP000717696"/>
    </source>
</evidence>
<dbReference type="InterPro" id="IPR051609">
    <property type="entry name" value="NmrA/Isoflavone_reductase-like"/>
</dbReference>
<dbReference type="GO" id="GO:0016491">
    <property type="term" value="F:oxidoreductase activity"/>
    <property type="evidence" value="ECO:0007669"/>
    <property type="project" value="UniProtKB-KW"/>
</dbReference>
<protein>
    <recommendedName>
        <fullName evidence="4">NAD(P)-binding domain-containing protein</fullName>
    </recommendedName>
</protein>
<reference evidence="5" key="1">
    <citation type="journal article" date="2021" name="Nat. Commun.">
        <title>Genetic determinants of endophytism in the Arabidopsis root mycobiome.</title>
        <authorList>
            <person name="Mesny F."/>
            <person name="Miyauchi S."/>
            <person name="Thiergart T."/>
            <person name="Pickel B."/>
            <person name="Atanasova L."/>
            <person name="Karlsson M."/>
            <person name="Huettel B."/>
            <person name="Barry K.W."/>
            <person name="Haridas S."/>
            <person name="Chen C."/>
            <person name="Bauer D."/>
            <person name="Andreopoulos W."/>
            <person name="Pangilinan J."/>
            <person name="LaButti K."/>
            <person name="Riley R."/>
            <person name="Lipzen A."/>
            <person name="Clum A."/>
            <person name="Drula E."/>
            <person name="Henrissat B."/>
            <person name="Kohler A."/>
            <person name="Grigoriev I.V."/>
            <person name="Martin F.M."/>
            <person name="Hacquard S."/>
        </authorList>
    </citation>
    <scope>NUCLEOTIDE SEQUENCE</scope>
    <source>
        <strain evidence="5">MPI-CAGE-AT-0021</strain>
    </source>
</reference>
<dbReference type="AlphaFoldDB" id="A0A9P9E1U5"/>
<comment type="similarity">
    <text evidence="1">Belongs to the NmrA-type oxidoreductase family. Isoflavone reductase subfamily.</text>
</comment>
<dbReference type="Gene3D" id="3.90.25.10">
    <property type="entry name" value="UDP-galactose 4-epimerase, domain 1"/>
    <property type="match status" value="1"/>
</dbReference>
<evidence type="ECO:0000256" key="1">
    <source>
        <dbReference type="ARBA" id="ARBA00005725"/>
    </source>
</evidence>
<accession>A0A9P9E1U5</accession>
<organism evidence="5 6">
    <name type="scientific">Dactylonectria estremocensis</name>
    <dbReference type="NCBI Taxonomy" id="1079267"/>
    <lineage>
        <taxon>Eukaryota</taxon>
        <taxon>Fungi</taxon>
        <taxon>Dikarya</taxon>
        <taxon>Ascomycota</taxon>
        <taxon>Pezizomycotina</taxon>
        <taxon>Sordariomycetes</taxon>
        <taxon>Hypocreomycetidae</taxon>
        <taxon>Hypocreales</taxon>
        <taxon>Nectriaceae</taxon>
        <taxon>Dactylonectria</taxon>
    </lineage>
</organism>
<gene>
    <name evidence="5" type="ORF">B0J13DRAFT_644911</name>
</gene>
<name>A0A9P9E1U5_9HYPO</name>
<dbReference type="InterPro" id="IPR016040">
    <property type="entry name" value="NAD(P)-bd_dom"/>
</dbReference>
<dbReference type="Proteomes" id="UP000717696">
    <property type="component" value="Unassembled WGS sequence"/>
</dbReference>
<dbReference type="EMBL" id="JAGMUU010000020">
    <property type="protein sequence ID" value="KAH7129880.1"/>
    <property type="molecule type" value="Genomic_DNA"/>
</dbReference>
<evidence type="ECO:0000313" key="5">
    <source>
        <dbReference type="EMBL" id="KAH7129880.1"/>
    </source>
</evidence>
<dbReference type="InterPro" id="IPR036291">
    <property type="entry name" value="NAD(P)-bd_dom_sf"/>
</dbReference>